<sequence length="308" mass="34518">MLKLPHSTRRDFLGQLGGLGALMSLPPGLLAQERLPTRPIPGTGESLPIVGFGSSKSVLEIASQGSEPILNVIQSLLDHGGRVVDTSIRTTEIDEAFGREVMQVPAIQENIFLATKVNTPHAEEGIRQHEQTMRLFGRRQVDLIQVESLNGLEHHWPRLKEWKDDGQTSYIGVTVSSYRNFDPLEQFMRRESPDFIHVNYSPLESRAEERILPLAQDMGIPTIINRPFMNGTYFSRVGGQRLPDWAAEFDCHTWAQLSLKYILSNRAVTCVLTETTNPDHMIENIGAGFGGLPDEAQRRSIRQLLSNL</sequence>
<reference evidence="2" key="1">
    <citation type="submission" date="2018-05" db="EMBL/GenBank/DDBJ databases">
        <authorList>
            <person name="Lanie J.A."/>
            <person name="Ng W.-L."/>
            <person name="Kazmierczak K.M."/>
            <person name="Andrzejewski T.M."/>
            <person name="Davidsen T.M."/>
            <person name="Wayne K.J."/>
            <person name="Tettelin H."/>
            <person name="Glass J.I."/>
            <person name="Rusch D."/>
            <person name="Podicherti R."/>
            <person name="Tsui H.-C.T."/>
            <person name="Winkler M.E."/>
        </authorList>
    </citation>
    <scope>NUCLEOTIDE SEQUENCE</scope>
</reference>
<dbReference type="Pfam" id="PF00248">
    <property type="entry name" value="Aldo_ket_red"/>
    <property type="match status" value="1"/>
</dbReference>
<dbReference type="Gene3D" id="3.20.20.100">
    <property type="entry name" value="NADP-dependent oxidoreductase domain"/>
    <property type="match status" value="1"/>
</dbReference>
<dbReference type="EMBL" id="UINC01050064">
    <property type="protein sequence ID" value="SVB62592.1"/>
    <property type="molecule type" value="Genomic_DNA"/>
</dbReference>
<evidence type="ECO:0000313" key="2">
    <source>
        <dbReference type="EMBL" id="SVB62592.1"/>
    </source>
</evidence>
<dbReference type="AlphaFoldDB" id="A0A382FIZ4"/>
<dbReference type="SUPFAM" id="SSF51430">
    <property type="entry name" value="NAD(P)-linked oxidoreductase"/>
    <property type="match status" value="1"/>
</dbReference>
<dbReference type="PROSITE" id="PS51318">
    <property type="entry name" value="TAT"/>
    <property type="match status" value="1"/>
</dbReference>
<dbReference type="PANTHER" id="PTHR43312">
    <property type="entry name" value="D-THREO-ALDOSE 1-DEHYDROGENASE"/>
    <property type="match status" value="1"/>
</dbReference>
<feature type="domain" description="NADP-dependent oxidoreductase" evidence="1">
    <location>
        <begin position="70"/>
        <end position="295"/>
    </location>
</feature>
<dbReference type="InterPro" id="IPR006311">
    <property type="entry name" value="TAT_signal"/>
</dbReference>
<proteinExistence type="predicted"/>
<protein>
    <recommendedName>
        <fullName evidence="1">NADP-dependent oxidoreductase domain-containing protein</fullName>
    </recommendedName>
</protein>
<dbReference type="PANTHER" id="PTHR43312:SF1">
    <property type="entry name" value="NADP-DEPENDENT OXIDOREDUCTASE DOMAIN-CONTAINING PROTEIN"/>
    <property type="match status" value="1"/>
</dbReference>
<organism evidence="2">
    <name type="scientific">marine metagenome</name>
    <dbReference type="NCBI Taxonomy" id="408172"/>
    <lineage>
        <taxon>unclassified sequences</taxon>
        <taxon>metagenomes</taxon>
        <taxon>ecological metagenomes</taxon>
    </lineage>
</organism>
<accession>A0A382FIZ4</accession>
<gene>
    <name evidence="2" type="ORF">METZ01_LOCUS215446</name>
</gene>
<dbReference type="InterPro" id="IPR023210">
    <property type="entry name" value="NADP_OxRdtase_dom"/>
</dbReference>
<name>A0A382FIZ4_9ZZZZ</name>
<dbReference type="InterPro" id="IPR053135">
    <property type="entry name" value="AKR2_Oxidoreductase"/>
</dbReference>
<evidence type="ECO:0000259" key="1">
    <source>
        <dbReference type="Pfam" id="PF00248"/>
    </source>
</evidence>
<dbReference type="InterPro" id="IPR036812">
    <property type="entry name" value="NAD(P)_OxRdtase_dom_sf"/>
</dbReference>